<reference evidence="1 2" key="1">
    <citation type="submission" date="2017-10" db="EMBL/GenBank/DDBJ databases">
        <title>Massilia psychrophilum sp. nov., a novel purple-pigmented bacterium isolated from Tianshan glacier, Xinjiang Municipality, China.</title>
        <authorList>
            <person name="Wang H."/>
        </authorList>
    </citation>
    <scope>NUCLEOTIDE SEQUENCE [LARGE SCALE GENOMIC DNA]</scope>
    <source>
        <strain evidence="1 2">JCM 30813</strain>
    </source>
</reference>
<comment type="caution">
    <text evidence="1">The sequence shown here is derived from an EMBL/GenBank/DDBJ whole genome shotgun (WGS) entry which is preliminary data.</text>
</comment>
<dbReference type="OrthoDB" id="8779130at2"/>
<organism evidence="1 2">
    <name type="scientific">Massilia psychrophila</name>
    <dbReference type="NCBI Taxonomy" id="1603353"/>
    <lineage>
        <taxon>Bacteria</taxon>
        <taxon>Pseudomonadati</taxon>
        <taxon>Pseudomonadota</taxon>
        <taxon>Betaproteobacteria</taxon>
        <taxon>Burkholderiales</taxon>
        <taxon>Oxalobacteraceae</taxon>
        <taxon>Telluria group</taxon>
        <taxon>Massilia</taxon>
    </lineage>
</organism>
<protein>
    <recommendedName>
        <fullName evidence="3">DUF2486 domain-containing protein</fullName>
    </recommendedName>
</protein>
<gene>
    <name evidence="1" type="ORF">CR103_12475</name>
</gene>
<accession>A0A2G8T147</accession>
<proteinExistence type="predicted"/>
<dbReference type="AlphaFoldDB" id="A0A2G8T147"/>
<keyword evidence="2" id="KW-1185">Reference proteome</keyword>
<dbReference type="RefSeq" id="WP_099916321.1">
    <property type="nucleotide sequence ID" value="NZ_BMHS01000012.1"/>
</dbReference>
<dbReference type="EMBL" id="PDOB01000018">
    <property type="protein sequence ID" value="PIL39428.1"/>
    <property type="molecule type" value="Genomic_DNA"/>
</dbReference>
<evidence type="ECO:0008006" key="3">
    <source>
        <dbReference type="Google" id="ProtNLM"/>
    </source>
</evidence>
<evidence type="ECO:0000313" key="2">
    <source>
        <dbReference type="Proteomes" id="UP000228593"/>
    </source>
</evidence>
<sequence length="118" mass="13142">MKPQPSFDASIPVLTEVFQDQSARPTPPAADDAEAVASWAEPEMATLEQRLCARILQQLQGRVDVALEQRLRDGMEEALQHAMAGLTSEIRRSLQQTIEKIVVRAVAQELTHLRALKK</sequence>
<dbReference type="Proteomes" id="UP000228593">
    <property type="component" value="Unassembled WGS sequence"/>
</dbReference>
<name>A0A2G8T147_9BURK</name>
<evidence type="ECO:0000313" key="1">
    <source>
        <dbReference type="EMBL" id="PIL39428.1"/>
    </source>
</evidence>